<dbReference type="EMBL" id="QGKW02001660">
    <property type="protein sequence ID" value="KAF2579214.1"/>
    <property type="molecule type" value="Genomic_DNA"/>
</dbReference>
<gene>
    <name evidence="1" type="ORF">F2Q68_00002010</name>
</gene>
<protein>
    <submittedName>
        <fullName evidence="1">Uncharacterized protein</fullName>
    </submittedName>
</protein>
<dbReference type="Proteomes" id="UP000712281">
    <property type="component" value="Unassembled WGS sequence"/>
</dbReference>
<comment type="caution">
    <text evidence="1">The sequence shown here is derived from an EMBL/GenBank/DDBJ whole genome shotgun (WGS) entry which is preliminary data.</text>
</comment>
<evidence type="ECO:0000313" key="2">
    <source>
        <dbReference type="Proteomes" id="UP000712281"/>
    </source>
</evidence>
<dbReference type="AlphaFoldDB" id="A0A8S9JAM9"/>
<name>A0A8S9JAM9_BRACR</name>
<accession>A0A8S9JAM9</accession>
<evidence type="ECO:0000313" key="1">
    <source>
        <dbReference type="EMBL" id="KAF2579214.1"/>
    </source>
</evidence>
<organism evidence="1 2">
    <name type="scientific">Brassica cretica</name>
    <name type="common">Mustard</name>
    <dbReference type="NCBI Taxonomy" id="69181"/>
    <lineage>
        <taxon>Eukaryota</taxon>
        <taxon>Viridiplantae</taxon>
        <taxon>Streptophyta</taxon>
        <taxon>Embryophyta</taxon>
        <taxon>Tracheophyta</taxon>
        <taxon>Spermatophyta</taxon>
        <taxon>Magnoliopsida</taxon>
        <taxon>eudicotyledons</taxon>
        <taxon>Gunneridae</taxon>
        <taxon>Pentapetalae</taxon>
        <taxon>rosids</taxon>
        <taxon>malvids</taxon>
        <taxon>Brassicales</taxon>
        <taxon>Brassicaceae</taxon>
        <taxon>Brassiceae</taxon>
        <taxon>Brassica</taxon>
    </lineage>
</organism>
<reference evidence="1" key="1">
    <citation type="submission" date="2019-12" db="EMBL/GenBank/DDBJ databases">
        <title>Genome sequencing and annotation of Brassica cretica.</title>
        <authorList>
            <person name="Studholme D.J."/>
            <person name="Sarris P.F."/>
        </authorList>
    </citation>
    <scope>NUCLEOTIDE SEQUENCE</scope>
    <source>
        <strain evidence="1">PFS-001/15</strain>
        <tissue evidence="1">Leaf</tissue>
    </source>
</reference>
<proteinExistence type="predicted"/>
<sequence>MFNAPDSYVLEGFSYVLQIWAMEAILAVGKLSGTKLTTDFIAGQRCSNWQGAAKVSCDEIKQLEMKIMWADNIYLYISRTGNGDVVDDIQFLRDEVWEAEERVETSSIHEEQEEEEKEAS</sequence>